<dbReference type="InterPro" id="IPR020103">
    <property type="entry name" value="PsdUridine_synth_cat_dom_sf"/>
</dbReference>
<evidence type="ECO:0000256" key="2">
    <source>
        <dbReference type="PROSITE-ProRule" id="PRU00182"/>
    </source>
</evidence>
<evidence type="ECO:0000313" key="5">
    <source>
        <dbReference type="Proteomes" id="UP000085678"/>
    </source>
</evidence>
<dbReference type="GO" id="GO:0003723">
    <property type="term" value="F:RNA binding"/>
    <property type="evidence" value="ECO:0007669"/>
    <property type="project" value="UniProtKB-KW"/>
</dbReference>
<dbReference type="PANTHER" id="PTHR21600:SF40">
    <property type="entry name" value="PSEUDOURIDYLATE SYNTHASE RPUSD2"/>
    <property type="match status" value="1"/>
</dbReference>
<dbReference type="STRING" id="7574.A0A1S3IES7"/>
<dbReference type="PANTHER" id="PTHR21600">
    <property type="entry name" value="MITOCHONDRIAL RNA PSEUDOURIDINE SYNTHASE"/>
    <property type="match status" value="1"/>
</dbReference>
<feature type="compositionally biased region" description="Basic residues" evidence="3">
    <location>
        <begin position="67"/>
        <end position="79"/>
    </location>
</feature>
<keyword evidence="5" id="KW-1185">Reference proteome</keyword>
<feature type="region of interest" description="Disordered" evidence="3">
    <location>
        <begin position="32"/>
        <end position="98"/>
    </location>
</feature>
<dbReference type="InterPro" id="IPR006145">
    <property type="entry name" value="PsdUridine_synth_RsuA/RluA"/>
</dbReference>
<dbReference type="Gene3D" id="3.30.2350.10">
    <property type="entry name" value="Pseudouridine synthase"/>
    <property type="match status" value="2"/>
</dbReference>
<evidence type="ECO:0000313" key="6">
    <source>
        <dbReference type="RefSeq" id="XP_013396737.1"/>
    </source>
</evidence>
<evidence type="ECO:0000256" key="1">
    <source>
        <dbReference type="PIRSR" id="PIRSR606225-1"/>
    </source>
</evidence>
<feature type="active site" evidence="1">
    <location>
        <position position="250"/>
    </location>
</feature>
<protein>
    <submittedName>
        <fullName evidence="6">RNA pseudouridylate synthase domain-containing protein 2</fullName>
    </submittedName>
</protein>
<feature type="region of interest" description="Disordered" evidence="3">
    <location>
        <begin position="545"/>
        <end position="631"/>
    </location>
</feature>
<accession>A0A1S3IES7</accession>
<dbReference type="PROSITE" id="PS50889">
    <property type="entry name" value="S4"/>
    <property type="match status" value="1"/>
</dbReference>
<dbReference type="RefSeq" id="XP_013396737.1">
    <property type="nucleotide sequence ID" value="XM_013541283.2"/>
</dbReference>
<feature type="compositionally biased region" description="Basic and acidic residues" evidence="3">
    <location>
        <begin position="614"/>
        <end position="631"/>
    </location>
</feature>
<feature type="domain" description="Pseudouridine synthase RsuA/RluA-like" evidence="4">
    <location>
        <begin position="207"/>
        <end position="353"/>
    </location>
</feature>
<dbReference type="SUPFAM" id="SSF55120">
    <property type="entry name" value="Pseudouridine synthase"/>
    <property type="match status" value="2"/>
</dbReference>
<evidence type="ECO:0000256" key="3">
    <source>
        <dbReference type="SAM" id="MobiDB-lite"/>
    </source>
</evidence>
<reference evidence="6" key="1">
    <citation type="submission" date="2025-08" db="UniProtKB">
        <authorList>
            <consortium name="RefSeq"/>
        </authorList>
    </citation>
    <scope>IDENTIFICATION</scope>
    <source>
        <tissue evidence="6">Gonads</tissue>
    </source>
</reference>
<feature type="compositionally biased region" description="Polar residues" evidence="3">
    <location>
        <begin position="579"/>
        <end position="590"/>
    </location>
</feature>
<dbReference type="GeneID" id="106163631"/>
<dbReference type="KEGG" id="lak:106163631"/>
<dbReference type="InParanoid" id="A0A1S3IES7"/>
<dbReference type="InterPro" id="IPR006225">
    <property type="entry name" value="PsdUridine_synth_RluC/D"/>
</dbReference>
<dbReference type="InterPro" id="IPR050188">
    <property type="entry name" value="RluA_PseudoU_synthase"/>
</dbReference>
<gene>
    <name evidence="6" type="primary">LOC106163631</name>
</gene>
<dbReference type="NCBIfam" id="TIGR00005">
    <property type="entry name" value="rluA_subfam"/>
    <property type="match status" value="1"/>
</dbReference>
<dbReference type="OrthoDB" id="424794at2759"/>
<name>A0A1S3IES7_LINAN</name>
<feature type="domain" description="Pseudouridine synthase RsuA/RluA-like" evidence="4">
    <location>
        <begin position="443"/>
        <end position="483"/>
    </location>
</feature>
<keyword evidence="2" id="KW-0694">RNA-binding</keyword>
<proteinExistence type="predicted"/>
<organism evidence="5 6">
    <name type="scientific">Lingula anatina</name>
    <name type="common">Brachiopod</name>
    <name type="synonym">Lingula unguis</name>
    <dbReference type="NCBI Taxonomy" id="7574"/>
    <lineage>
        <taxon>Eukaryota</taxon>
        <taxon>Metazoa</taxon>
        <taxon>Spiralia</taxon>
        <taxon>Lophotrochozoa</taxon>
        <taxon>Brachiopoda</taxon>
        <taxon>Linguliformea</taxon>
        <taxon>Lingulata</taxon>
        <taxon>Lingulida</taxon>
        <taxon>Linguloidea</taxon>
        <taxon>Lingulidae</taxon>
        <taxon>Lingula</taxon>
    </lineage>
</organism>
<dbReference type="GO" id="GO:0009982">
    <property type="term" value="F:pseudouridine synthase activity"/>
    <property type="evidence" value="ECO:0007669"/>
    <property type="project" value="InterPro"/>
</dbReference>
<evidence type="ECO:0000259" key="4">
    <source>
        <dbReference type="Pfam" id="PF00849"/>
    </source>
</evidence>
<sequence length="728" mass="82754">MFGSRFIKKLISFSRSFLPEINRKGMEEARKIAASLVDSPEDKMQSTTSAPRESPGEMPPVPPAKPLSKKAMKKKLRREKYKEKEREKKKNKPPKEQTCFTDTTLAETEYYFENGLRKLYPYYYTFNTWSKERWYGRRLVDVFAEEFNHYSNDDVLKAIESGKLCVNDKPASVDYVFKPNDRLNHTLHRHEKPVCADPIQIVAETGDFVAVNKPSSIPIHPCGQYRHNSLFYILGKEYGYTQLRTTYRLDRLTSGLVIFAKNHTMTNTVSQLVANREVEKEYVCRVDGEFPSGEIVCAQPLGILSYKVGLYKVDPNGKESKTTFQRMSYNGKTSVVKCRPHTGRTHQIRVHLQYLGYPITNDYAYNGAVWGPHKGKGGNWGKSEEQVCKRNRYRLNDLGYFVFALCYLVKSPTLNICMDTYSGEIVCAQPLGILSYKVGLYKVDPNGKESKTTFQRMSYNGKTSVVKCRPHTGRTHQIRVHLQYLGYPITNDYAYNGAVWGPHKGKGGNWGKSEEQLISDLMKKHARSNFIVDNYNTENIFEEDKNGNIDRGTLDEQEDRNSDCNKASANTEGEKKYAINNSATQSQGQIFPQGEGHASCDPKESELSASLSADSREPPLKKRKTEVELDKPQTAISDKIIKKLTSGSEASSVSDDKRTAILRPAFDPAKLVVDPNCTDCKIKTRDPRPGPELVMYLHALRYKAGSLFDFSTELPAWADEDWKEPDDI</sequence>
<feature type="compositionally biased region" description="Basic and acidic residues" evidence="3">
    <location>
        <begin position="545"/>
        <end position="563"/>
    </location>
</feature>
<dbReference type="GO" id="GO:0000455">
    <property type="term" value="P:enzyme-directed rRNA pseudouridine synthesis"/>
    <property type="evidence" value="ECO:0007669"/>
    <property type="project" value="TreeGrafter"/>
</dbReference>
<dbReference type="CDD" id="cd02557">
    <property type="entry name" value="PseudoU_synth_ScRIB2"/>
    <property type="match status" value="1"/>
</dbReference>
<dbReference type="Pfam" id="PF00849">
    <property type="entry name" value="PseudoU_synth_2"/>
    <property type="match status" value="2"/>
</dbReference>
<dbReference type="AlphaFoldDB" id="A0A1S3IES7"/>
<dbReference type="FunCoup" id="A0A1S3IES7">
    <property type="interactions" value="1869"/>
</dbReference>
<dbReference type="Proteomes" id="UP000085678">
    <property type="component" value="Unplaced"/>
</dbReference>